<keyword evidence="4 6" id="KW-0233">DNA recombination</keyword>
<evidence type="ECO:0000256" key="6">
    <source>
        <dbReference type="HAMAP-Rule" id="MF_00031"/>
    </source>
</evidence>
<dbReference type="InterPro" id="IPR003583">
    <property type="entry name" value="Hlx-hairpin-Hlx_DNA-bd_motif"/>
</dbReference>
<gene>
    <name evidence="6 8" type="primary">ruvA</name>
    <name evidence="8" type="ORF">SPIROBIBN47_100067</name>
</gene>
<feature type="region of interest" description="Domain III" evidence="6">
    <location>
        <begin position="150"/>
        <end position="202"/>
    </location>
</feature>
<dbReference type="GO" id="GO:0005737">
    <property type="term" value="C:cytoplasm"/>
    <property type="evidence" value="ECO:0007669"/>
    <property type="project" value="UniProtKB-SubCell"/>
</dbReference>
<name>A0A3P3XF42_9SPIR</name>
<comment type="similarity">
    <text evidence="6">Belongs to the RuvA family.</text>
</comment>
<comment type="subcellular location">
    <subcellularLocation>
        <location evidence="6">Cytoplasm</location>
    </subcellularLocation>
</comment>
<dbReference type="AlphaFoldDB" id="A0A3P3XF42"/>
<dbReference type="InterPro" id="IPR000085">
    <property type="entry name" value="RuvA"/>
</dbReference>
<evidence type="ECO:0000256" key="1">
    <source>
        <dbReference type="ARBA" id="ARBA00022490"/>
    </source>
</evidence>
<reference evidence="8" key="1">
    <citation type="submission" date="2017-02" db="EMBL/GenBank/DDBJ databases">
        <authorList>
            <person name="Regsiter A."/>
            <person name="William W."/>
        </authorList>
    </citation>
    <scope>NUCLEOTIDE SEQUENCE</scope>
    <source>
        <strain evidence="8">Bib</strain>
    </source>
</reference>
<dbReference type="HAMAP" id="MF_00031">
    <property type="entry name" value="DNA_HJ_migration_RuvA"/>
    <property type="match status" value="1"/>
</dbReference>
<dbReference type="NCBIfam" id="TIGR00084">
    <property type="entry name" value="ruvA"/>
    <property type="match status" value="1"/>
</dbReference>
<keyword evidence="2 6" id="KW-0227">DNA damage</keyword>
<dbReference type="GO" id="GO:0006310">
    <property type="term" value="P:DNA recombination"/>
    <property type="evidence" value="ECO:0007669"/>
    <property type="project" value="UniProtKB-UniRule"/>
</dbReference>
<comment type="subunit">
    <text evidence="6">Homotetramer. Forms an RuvA(8)-RuvB(12)-Holliday junction (HJ) complex. HJ DNA is sandwiched between 2 RuvA tetramers; dsDNA enters through RuvA and exits via RuvB. An RuvB hexamer assembles on each DNA strand where it exits the tetramer. Each RuvB hexamer is contacted by two RuvA subunits (via domain III) on 2 adjacent RuvB subunits; this complex drives branch migration. In the full resolvosome a probable DNA-RuvA(4)-RuvB(12)-RuvC(2) complex forms which resolves the HJ.</text>
</comment>
<evidence type="ECO:0000256" key="2">
    <source>
        <dbReference type="ARBA" id="ARBA00022763"/>
    </source>
</evidence>
<protein>
    <recommendedName>
        <fullName evidence="6">Holliday junction branch migration complex subunit RuvA</fullName>
    </recommendedName>
</protein>
<proteinExistence type="inferred from homology"/>
<evidence type="ECO:0000256" key="4">
    <source>
        <dbReference type="ARBA" id="ARBA00023172"/>
    </source>
</evidence>
<feature type="domain" description="Helix-hairpin-helix DNA-binding motif class 1" evidence="7">
    <location>
        <begin position="108"/>
        <end position="127"/>
    </location>
</feature>
<comment type="domain">
    <text evidence="6">Has three domains with a flexible linker between the domains II and III and assumes an 'L' shape. Domain III is highly mobile and contacts RuvB.</text>
</comment>
<evidence type="ECO:0000256" key="3">
    <source>
        <dbReference type="ARBA" id="ARBA00023125"/>
    </source>
</evidence>
<evidence type="ECO:0000259" key="7">
    <source>
        <dbReference type="SMART" id="SM00278"/>
    </source>
</evidence>
<accession>A0A3P3XF42</accession>
<dbReference type="Pfam" id="PF01330">
    <property type="entry name" value="RuvA_N"/>
    <property type="match status" value="1"/>
</dbReference>
<keyword evidence="5 6" id="KW-0234">DNA repair</keyword>
<dbReference type="InterPro" id="IPR010994">
    <property type="entry name" value="RuvA_2-like"/>
</dbReference>
<sequence length="202" mass="22348">MFNRIRGILNGHADDALHVATGAIEWEIFVPVRDPAFFSRVGEEIELYTWLHHYEDGMRLYGFISAPERQLFLDLQKVEGIGPRQAFKILQGIAPRALATMLDTSDLVSLQKIPGIGPKTAQKMMLALKGKLIALEGEVGVPAPAVQGRFRDVIRALIEMGFDRREVERVVAQLGADVQQGPESEKELFRKALLELSTGAGA</sequence>
<dbReference type="EMBL" id="FWDM01000002">
    <property type="protein sequence ID" value="SLM09837.1"/>
    <property type="molecule type" value="Genomic_DNA"/>
</dbReference>
<keyword evidence="3 6" id="KW-0238">DNA-binding</keyword>
<dbReference type="InterPro" id="IPR013849">
    <property type="entry name" value="DNA_helicase_Holl-junc_RuvA_I"/>
</dbReference>
<dbReference type="Pfam" id="PF14520">
    <property type="entry name" value="HHH_5"/>
    <property type="match status" value="1"/>
</dbReference>
<dbReference type="GO" id="GO:0000400">
    <property type="term" value="F:four-way junction DNA binding"/>
    <property type="evidence" value="ECO:0007669"/>
    <property type="project" value="UniProtKB-UniRule"/>
</dbReference>
<keyword evidence="8" id="KW-0547">Nucleotide-binding</keyword>
<dbReference type="SUPFAM" id="SSF47781">
    <property type="entry name" value="RuvA domain 2-like"/>
    <property type="match status" value="1"/>
</dbReference>
<evidence type="ECO:0000313" key="8">
    <source>
        <dbReference type="EMBL" id="SLM09837.1"/>
    </source>
</evidence>
<feature type="domain" description="Helix-hairpin-helix DNA-binding motif class 1" evidence="7">
    <location>
        <begin position="73"/>
        <end position="92"/>
    </location>
</feature>
<keyword evidence="8" id="KW-0067">ATP-binding</keyword>
<feature type="region of interest" description="Domain I" evidence="6">
    <location>
        <begin position="1"/>
        <end position="64"/>
    </location>
</feature>
<keyword evidence="8" id="KW-0347">Helicase</keyword>
<keyword evidence="1 6" id="KW-0963">Cytoplasm</keyword>
<comment type="caution">
    <text evidence="6">Lacks conserved residue(s) required for the propagation of feature annotation.</text>
</comment>
<dbReference type="GO" id="GO:0005524">
    <property type="term" value="F:ATP binding"/>
    <property type="evidence" value="ECO:0007669"/>
    <property type="project" value="InterPro"/>
</dbReference>
<dbReference type="SUPFAM" id="SSF50249">
    <property type="entry name" value="Nucleic acid-binding proteins"/>
    <property type="match status" value="1"/>
</dbReference>
<dbReference type="GO" id="GO:0009378">
    <property type="term" value="F:four-way junction helicase activity"/>
    <property type="evidence" value="ECO:0007669"/>
    <property type="project" value="InterPro"/>
</dbReference>
<dbReference type="Gene3D" id="1.10.150.20">
    <property type="entry name" value="5' to 3' exonuclease, C-terminal subdomain"/>
    <property type="match status" value="1"/>
</dbReference>
<dbReference type="GO" id="GO:0016787">
    <property type="term" value="F:hydrolase activity"/>
    <property type="evidence" value="ECO:0007669"/>
    <property type="project" value="UniProtKB-KW"/>
</dbReference>
<dbReference type="SMART" id="SM00278">
    <property type="entry name" value="HhH1"/>
    <property type="match status" value="2"/>
</dbReference>
<keyword evidence="8" id="KW-0378">Hydrolase</keyword>
<dbReference type="GO" id="GO:0006281">
    <property type="term" value="P:DNA repair"/>
    <property type="evidence" value="ECO:0007669"/>
    <property type="project" value="UniProtKB-UniRule"/>
</dbReference>
<organism evidence="8">
    <name type="scientific">uncultured spirochete</name>
    <dbReference type="NCBI Taxonomy" id="156406"/>
    <lineage>
        <taxon>Bacteria</taxon>
        <taxon>Pseudomonadati</taxon>
        <taxon>Spirochaetota</taxon>
        <taxon>Spirochaetia</taxon>
        <taxon>Spirochaetales</taxon>
        <taxon>environmental samples</taxon>
    </lineage>
</organism>
<dbReference type="GO" id="GO:0048476">
    <property type="term" value="C:Holliday junction resolvase complex"/>
    <property type="evidence" value="ECO:0007669"/>
    <property type="project" value="UniProtKB-UniRule"/>
</dbReference>
<comment type="function">
    <text evidence="6">The RuvA-RuvB-RuvC complex processes Holliday junction (HJ) DNA during genetic recombination and DNA repair, while the RuvA-RuvB complex plays an important role in the rescue of blocked DNA replication forks via replication fork reversal (RFR). RuvA specifically binds to HJ cruciform DNA, conferring on it an open structure. The RuvB hexamer acts as an ATP-dependent pump, pulling dsDNA into and through the RuvAB complex. HJ branch migration allows RuvC to scan DNA until it finds its consensus sequence, where it cleaves and resolves the cruciform DNA.</text>
</comment>
<dbReference type="InterPro" id="IPR012340">
    <property type="entry name" value="NA-bd_OB-fold"/>
</dbReference>
<evidence type="ECO:0000256" key="5">
    <source>
        <dbReference type="ARBA" id="ARBA00023204"/>
    </source>
</evidence>
<dbReference type="Gene3D" id="2.40.50.140">
    <property type="entry name" value="Nucleic acid-binding proteins"/>
    <property type="match status" value="1"/>
</dbReference>